<proteinExistence type="predicted"/>
<dbReference type="InterPro" id="IPR036779">
    <property type="entry name" value="LysM_dom_sf"/>
</dbReference>
<evidence type="ECO:0000313" key="5">
    <source>
        <dbReference type="Proteomes" id="UP001596292"/>
    </source>
</evidence>
<dbReference type="InterPro" id="IPR013783">
    <property type="entry name" value="Ig-like_fold"/>
</dbReference>
<reference evidence="5" key="1">
    <citation type="journal article" date="2019" name="Int. J. Syst. Evol. Microbiol.">
        <title>The Global Catalogue of Microorganisms (GCM) 10K type strain sequencing project: providing services to taxonomists for standard genome sequencing and annotation.</title>
        <authorList>
            <consortium name="The Broad Institute Genomics Platform"/>
            <consortium name="The Broad Institute Genome Sequencing Center for Infectious Disease"/>
            <person name="Wu L."/>
            <person name="Ma J."/>
        </authorList>
    </citation>
    <scope>NUCLEOTIDE SEQUENCE [LARGE SCALE GENOMIC DNA]</scope>
    <source>
        <strain evidence="5">CCUG 48316</strain>
    </source>
</reference>
<gene>
    <name evidence="4" type="ORF">ACFQE0_10770</name>
</gene>
<feature type="region of interest" description="Disordered" evidence="1">
    <location>
        <begin position="97"/>
        <end position="132"/>
    </location>
</feature>
<feature type="compositionally biased region" description="Basic and acidic residues" evidence="1">
    <location>
        <begin position="306"/>
        <end position="315"/>
    </location>
</feature>
<feature type="compositionally biased region" description="Basic and acidic residues" evidence="1">
    <location>
        <begin position="415"/>
        <end position="427"/>
    </location>
</feature>
<keyword evidence="2" id="KW-1133">Transmembrane helix</keyword>
<dbReference type="PANTHER" id="PTHR34700">
    <property type="entry name" value="POTASSIUM BINDING PROTEIN KBP"/>
    <property type="match status" value="1"/>
</dbReference>
<feature type="compositionally biased region" description="Polar residues" evidence="1">
    <location>
        <begin position="291"/>
        <end position="300"/>
    </location>
</feature>
<feature type="transmembrane region" description="Helical" evidence="2">
    <location>
        <begin position="61"/>
        <end position="80"/>
    </location>
</feature>
<dbReference type="SMART" id="SM00257">
    <property type="entry name" value="LysM"/>
    <property type="match status" value="1"/>
</dbReference>
<keyword evidence="5" id="KW-1185">Reference proteome</keyword>
<dbReference type="EMBL" id="JBHSWN010000001">
    <property type="protein sequence ID" value="MFC6790057.1"/>
    <property type="molecule type" value="Genomic_DNA"/>
</dbReference>
<protein>
    <submittedName>
        <fullName evidence="4">LysM peptidoglycan-binding domain-containing protein</fullName>
    </submittedName>
</protein>
<dbReference type="InterPro" id="IPR018392">
    <property type="entry name" value="LysM"/>
</dbReference>
<dbReference type="Gene3D" id="3.10.350.10">
    <property type="entry name" value="LysM domain"/>
    <property type="match status" value="1"/>
</dbReference>
<dbReference type="PROSITE" id="PS51782">
    <property type="entry name" value="LYSM"/>
    <property type="match status" value="1"/>
</dbReference>
<feature type="compositionally biased region" description="Basic and acidic residues" evidence="1">
    <location>
        <begin position="257"/>
        <end position="266"/>
    </location>
</feature>
<keyword evidence="2" id="KW-0472">Membrane</keyword>
<keyword evidence="2" id="KW-0812">Transmembrane</keyword>
<dbReference type="CDD" id="cd00118">
    <property type="entry name" value="LysM"/>
    <property type="match status" value="1"/>
</dbReference>
<evidence type="ECO:0000256" key="2">
    <source>
        <dbReference type="SAM" id="Phobius"/>
    </source>
</evidence>
<feature type="compositionally biased region" description="Low complexity" evidence="1">
    <location>
        <begin position="446"/>
        <end position="456"/>
    </location>
</feature>
<dbReference type="Pfam" id="PF01476">
    <property type="entry name" value="LysM"/>
    <property type="match status" value="1"/>
</dbReference>
<feature type="region of interest" description="Disordered" evidence="1">
    <location>
        <begin position="249"/>
        <end position="334"/>
    </location>
</feature>
<evidence type="ECO:0000313" key="4">
    <source>
        <dbReference type="EMBL" id="MFC6790057.1"/>
    </source>
</evidence>
<feature type="domain" description="LysM" evidence="3">
    <location>
        <begin position="495"/>
        <end position="544"/>
    </location>
</feature>
<comment type="caution">
    <text evidence="4">The sequence shown here is derived from an EMBL/GenBank/DDBJ whole genome shotgun (WGS) entry which is preliminary data.</text>
</comment>
<feature type="transmembrane region" description="Helical" evidence="2">
    <location>
        <begin position="6"/>
        <end position="28"/>
    </location>
</feature>
<evidence type="ECO:0000256" key="1">
    <source>
        <dbReference type="SAM" id="MobiDB-lite"/>
    </source>
</evidence>
<evidence type="ECO:0000259" key="3">
    <source>
        <dbReference type="PROSITE" id="PS51782"/>
    </source>
</evidence>
<organism evidence="4 5">
    <name type="scientific">Methylobacterium komagatae</name>
    <dbReference type="NCBI Taxonomy" id="374425"/>
    <lineage>
        <taxon>Bacteria</taxon>
        <taxon>Pseudomonadati</taxon>
        <taxon>Pseudomonadota</taxon>
        <taxon>Alphaproteobacteria</taxon>
        <taxon>Hyphomicrobiales</taxon>
        <taxon>Methylobacteriaceae</taxon>
        <taxon>Methylobacterium</taxon>
    </lineage>
</organism>
<dbReference type="InterPro" id="IPR052196">
    <property type="entry name" value="Bact_Kbp"/>
</dbReference>
<sequence>MTTILRRILAAALIAVLAGAAIIVTALLGRRPGKRIDQDTEVLIPVAKPQFVARKSGRGRGLAVGLVCLLLLTGLAGIVYESRDAILGIDHRSPNGDGRPLAALSSPDAGTADTPAPARGIPGASDRAPMRGPTAGLPFSRPAASPAPDFDVVRIEPNGDAVIAGRAAPNAIVELLVDGKPMGSARANADGRFTFMPPALPAGNSEIGLRATDEAGETLRSTARMAVVIAPGRNAKPLVAITAPNKPTMVLSQPDVRTTEPAREPVGEASRGDAMVAENRHALDPGANLRGSETSNSVLGPSQEPGRQDRGDRTDPANPTREPSRVDALGSATAAPPAVVSIDAQDGGKLIVTARGAPGAAVRLYLNDTLIAPATVGRDGTVTFTVGRGVKPGDYRVRLDAVDPATGKVRDRAEVPFKAPDPGHDGGVEYSAQFQGPSGHAEDTQAAEQKASSHASASEKSRADQTRPLTTGSLAANVPPGTSAGSSDVHIAGIETARIERGDSLWRISRRTYGEGERYTLIYDANKEQIRDPDLIYPGQVFVLPQGHDGDIVGDVQPR</sequence>
<dbReference type="PANTHER" id="PTHR34700:SF4">
    <property type="entry name" value="PHAGE-LIKE ELEMENT PBSX PROTEIN XKDP"/>
    <property type="match status" value="1"/>
</dbReference>
<feature type="region of interest" description="Disordered" evidence="1">
    <location>
        <begin position="415"/>
        <end position="489"/>
    </location>
</feature>
<accession>A0ABW2BI06</accession>
<feature type="compositionally biased region" description="Low complexity" evidence="1">
    <location>
        <begin position="107"/>
        <end position="118"/>
    </location>
</feature>
<name>A0ABW2BI06_9HYPH</name>
<dbReference type="Proteomes" id="UP001596292">
    <property type="component" value="Unassembled WGS sequence"/>
</dbReference>
<dbReference type="RefSeq" id="WP_378969414.1">
    <property type="nucleotide sequence ID" value="NZ_JBHSWN010000001.1"/>
</dbReference>
<dbReference type="Gene3D" id="2.60.40.10">
    <property type="entry name" value="Immunoglobulins"/>
    <property type="match status" value="1"/>
</dbReference>